<accession>A0AAN8KGF6</accession>
<dbReference type="Proteomes" id="UP001356427">
    <property type="component" value="Unassembled WGS sequence"/>
</dbReference>
<dbReference type="EMBL" id="JAGTTL010004084">
    <property type="protein sequence ID" value="KAK6267442.1"/>
    <property type="molecule type" value="Genomic_DNA"/>
</dbReference>
<protein>
    <submittedName>
        <fullName evidence="1">Uncharacterized protein</fullName>
    </submittedName>
</protein>
<reference evidence="1 2" key="1">
    <citation type="submission" date="2021-04" db="EMBL/GenBank/DDBJ databases">
        <authorList>
            <person name="De Guttry C."/>
            <person name="Zahm M."/>
            <person name="Klopp C."/>
            <person name="Cabau C."/>
            <person name="Louis A."/>
            <person name="Berthelot C."/>
            <person name="Parey E."/>
            <person name="Roest Crollius H."/>
            <person name="Montfort J."/>
            <person name="Robinson-Rechavi M."/>
            <person name="Bucao C."/>
            <person name="Bouchez O."/>
            <person name="Gislard M."/>
            <person name="Lluch J."/>
            <person name="Milhes M."/>
            <person name="Lampietro C."/>
            <person name="Lopez Roques C."/>
            <person name="Donnadieu C."/>
            <person name="Braasch I."/>
            <person name="Desvignes T."/>
            <person name="Postlethwait J."/>
            <person name="Bobe J."/>
            <person name="Wedekind C."/>
            <person name="Guiguen Y."/>
        </authorList>
    </citation>
    <scope>NUCLEOTIDE SEQUENCE [LARGE SCALE GENOMIC DNA]</scope>
    <source>
        <strain evidence="1">Cs_M1</strain>
        <tissue evidence="1">Blood</tissue>
    </source>
</reference>
<proteinExistence type="predicted"/>
<sequence length="59" mass="6934">MALATPGLWVRFPRGGQYKKNMYSYSLLSMPSWVSLLLKETLSYFKFLCVNQRERKAID</sequence>
<gene>
    <name evidence="1" type="ORF">J4Q44_G00394770</name>
</gene>
<evidence type="ECO:0000313" key="2">
    <source>
        <dbReference type="Proteomes" id="UP001356427"/>
    </source>
</evidence>
<evidence type="ECO:0000313" key="1">
    <source>
        <dbReference type="EMBL" id="KAK6267442.1"/>
    </source>
</evidence>
<keyword evidence="2" id="KW-1185">Reference proteome</keyword>
<organism evidence="1 2">
    <name type="scientific">Coregonus suidteri</name>
    <dbReference type="NCBI Taxonomy" id="861788"/>
    <lineage>
        <taxon>Eukaryota</taxon>
        <taxon>Metazoa</taxon>
        <taxon>Chordata</taxon>
        <taxon>Craniata</taxon>
        <taxon>Vertebrata</taxon>
        <taxon>Euteleostomi</taxon>
        <taxon>Actinopterygii</taxon>
        <taxon>Neopterygii</taxon>
        <taxon>Teleostei</taxon>
        <taxon>Protacanthopterygii</taxon>
        <taxon>Salmoniformes</taxon>
        <taxon>Salmonidae</taxon>
        <taxon>Coregoninae</taxon>
        <taxon>Coregonus</taxon>
    </lineage>
</organism>
<dbReference type="AlphaFoldDB" id="A0AAN8KGF6"/>
<comment type="caution">
    <text evidence="1">The sequence shown here is derived from an EMBL/GenBank/DDBJ whole genome shotgun (WGS) entry which is preliminary data.</text>
</comment>
<name>A0AAN8KGF6_9TELE</name>